<protein>
    <submittedName>
        <fullName evidence="1">Histone-lysine N-methyltransferase SETMAR</fullName>
    </submittedName>
</protein>
<dbReference type="GO" id="GO:0000729">
    <property type="term" value="P:DNA double-strand break processing"/>
    <property type="evidence" value="ECO:0007669"/>
    <property type="project" value="TreeGrafter"/>
</dbReference>
<dbReference type="PANTHER" id="PTHR46060:SF2">
    <property type="entry name" value="HISTONE-LYSINE N-METHYLTRANSFERASE SETMAR"/>
    <property type="match status" value="1"/>
</dbReference>
<dbReference type="InterPro" id="IPR036397">
    <property type="entry name" value="RNaseH_sf"/>
</dbReference>
<dbReference type="GO" id="GO:0035861">
    <property type="term" value="C:site of double-strand break"/>
    <property type="evidence" value="ECO:0007669"/>
    <property type="project" value="TreeGrafter"/>
</dbReference>
<dbReference type="EMBL" id="BGZK01000032">
    <property type="protein sequence ID" value="GBP08711.1"/>
    <property type="molecule type" value="Genomic_DNA"/>
</dbReference>
<dbReference type="GO" id="GO:0031297">
    <property type="term" value="P:replication fork processing"/>
    <property type="evidence" value="ECO:0007669"/>
    <property type="project" value="TreeGrafter"/>
</dbReference>
<dbReference type="PANTHER" id="PTHR46060">
    <property type="entry name" value="MARINER MOS1 TRANSPOSASE-LIKE PROTEIN"/>
    <property type="match status" value="1"/>
</dbReference>
<dbReference type="GO" id="GO:0046975">
    <property type="term" value="F:histone H3K36 methyltransferase activity"/>
    <property type="evidence" value="ECO:0007669"/>
    <property type="project" value="TreeGrafter"/>
</dbReference>
<dbReference type="Gene3D" id="3.30.420.10">
    <property type="entry name" value="Ribonuclease H-like superfamily/Ribonuclease H"/>
    <property type="match status" value="1"/>
</dbReference>
<dbReference type="GO" id="GO:0042800">
    <property type="term" value="F:histone H3K4 methyltransferase activity"/>
    <property type="evidence" value="ECO:0007669"/>
    <property type="project" value="TreeGrafter"/>
</dbReference>
<dbReference type="GO" id="GO:0044774">
    <property type="term" value="P:mitotic DNA integrity checkpoint signaling"/>
    <property type="evidence" value="ECO:0007669"/>
    <property type="project" value="TreeGrafter"/>
</dbReference>
<dbReference type="InterPro" id="IPR052709">
    <property type="entry name" value="Transposase-MT_Hybrid"/>
</dbReference>
<dbReference type="STRING" id="151549.A0A4C1T623"/>
<evidence type="ECO:0000313" key="2">
    <source>
        <dbReference type="Proteomes" id="UP000299102"/>
    </source>
</evidence>
<dbReference type="GO" id="GO:0044547">
    <property type="term" value="F:DNA topoisomerase binding"/>
    <property type="evidence" value="ECO:0007669"/>
    <property type="project" value="TreeGrafter"/>
</dbReference>
<gene>
    <name evidence="1" type="primary">SETMAR</name>
    <name evidence="1" type="ORF">EVAR_7299_1</name>
</gene>
<sequence>MHDPSSPLRGPTSNVIVHALPPDDDRGHLRGVDDAAVEKRGMRSDDQDRCLFPGRLPPTHLDGHPPGQLMRLKQEVEKKRLELINNFYHDNARPHTSITTQQIFREFDSEVLMHPLCSSDLIPSDFHLFRFLQNSSGRFLIGSRYPLRRIGIEIGNGMEVETECRIGIRMKIATEIEIRNTTATRIKSGNDSSIARSFTMKDEGIHSTSTRAKSGTEREKTISFPNFPVAQISHQALTFSITVQSPSD</sequence>
<dbReference type="GO" id="GO:0015074">
    <property type="term" value="P:DNA integration"/>
    <property type="evidence" value="ECO:0007669"/>
    <property type="project" value="TreeGrafter"/>
</dbReference>
<reference evidence="1 2" key="1">
    <citation type="journal article" date="2019" name="Commun. Biol.">
        <title>The bagworm genome reveals a unique fibroin gene that provides high tensile strength.</title>
        <authorList>
            <person name="Kono N."/>
            <person name="Nakamura H."/>
            <person name="Ohtoshi R."/>
            <person name="Tomita M."/>
            <person name="Numata K."/>
            <person name="Arakawa K."/>
        </authorList>
    </citation>
    <scope>NUCLEOTIDE SEQUENCE [LARGE SCALE GENOMIC DNA]</scope>
</reference>
<keyword evidence="1" id="KW-0808">Transferase</keyword>
<accession>A0A4C1T623</accession>
<dbReference type="GO" id="GO:0003697">
    <property type="term" value="F:single-stranded DNA binding"/>
    <property type="evidence" value="ECO:0007669"/>
    <property type="project" value="TreeGrafter"/>
</dbReference>
<dbReference type="GO" id="GO:0006303">
    <property type="term" value="P:double-strand break repair via nonhomologous end joining"/>
    <property type="evidence" value="ECO:0007669"/>
    <property type="project" value="TreeGrafter"/>
</dbReference>
<dbReference type="Proteomes" id="UP000299102">
    <property type="component" value="Unassembled WGS sequence"/>
</dbReference>
<dbReference type="GO" id="GO:0000793">
    <property type="term" value="C:condensed chromosome"/>
    <property type="evidence" value="ECO:0007669"/>
    <property type="project" value="TreeGrafter"/>
</dbReference>
<proteinExistence type="predicted"/>
<keyword evidence="2" id="KW-1185">Reference proteome</keyword>
<dbReference type="GO" id="GO:0003690">
    <property type="term" value="F:double-stranded DNA binding"/>
    <property type="evidence" value="ECO:0007669"/>
    <property type="project" value="TreeGrafter"/>
</dbReference>
<comment type="caution">
    <text evidence="1">The sequence shown here is derived from an EMBL/GenBank/DDBJ whole genome shotgun (WGS) entry which is preliminary data.</text>
</comment>
<name>A0A4C1T623_EUMVA</name>
<dbReference type="GO" id="GO:0000014">
    <property type="term" value="F:single-stranded DNA endodeoxyribonuclease activity"/>
    <property type="evidence" value="ECO:0007669"/>
    <property type="project" value="TreeGrafter"/>
</dbReference>
<evidence type="ECO:0000313" key="1">
    <source>
        <dbReference type="EMBL" id="GBP08711.1"/>
    </source>
</evidence>
<dbReference type="GO" id="GO:0005634">
    <property type="term" value="C:nucleus"/>
    <property type="evidence" value="ECO:0007669"/>
    <property type="project" value="TreeGrafter"/>
</dbReference>
<organism evidence="1 2">
    <name type="scientific">Eumeta variegata</name>
    <name type="common">Bagworm moth</name>
    <name type="synonym">Eumeta japonica</name>
    <dbReference type="NCBI Taxonomy" id="151549"/>
    <lineage>
        <taxon>Eukaryota</taxon>
        <taxon>Metazoa</taxon>
        <taxon>Ecdysozoa</taxon>
        <taxon>Arthropoda</taxon>
        <taxon>Hexapoda</taxon>
        <taxon>Insecta</taxon>
        <taxon>Pterygota</taxon>
        <taxon>Neoptera</taxon>
        <taxon>Endopterygota</taxon>
        <taxon>Lepidoptera</taxon>
        <taxon>Glossata</taxon>
        <taxon>Ditrysia</taxon>
        <taxon>Tineoidea</taxon>
        <taxon>Psychidae</taxon>
        <taxon>Oiketicinae</taxon>
        <taxon>Eumeta</taxon>
    </lineage>
</organism>
<dbReference type="AlphaFoldDB" id="A0A4C1T623"/>
<dbReference type="GO" id="GO:0032259">
    <property type="term" value="P:methylation"/>
    <property type="evidence" value="ECO:0007669"/>
    <property type="project" value="UniProtKB-KW"/>
</dbReference>
<dbReference type="OrthoDB" id="7456848at2759"/>
<keyword evidence="1" id="KW-0489">Methyltransferase</keyword>